<evidence type="ECO:0000313" key="3">
    <source>
        <dbReference type="Proteomes" id="UP000288805"/>
    </source>
</evidence>
<evidence type="ECO:0000313" key="2">
    <source>
        <dbReference type="EMBL" id="RVW15606.1"/>
    </source>
</evidence>
<feature type="region of interest" description="Disordered" evidence="1">
    <location>
        <begin position="57"/>
        <end position="90"/>
    </location>
</feature>
<feature type="region of interest" description="Disordered" evidence="1">
    <location>
        <begin position="1"/>
        <end position="44"/>
    </location>
</feature>
<reference evidence="2 3" key="1">
    <citation type="journal article" date="2018" name="PLoS Genet.">
        <title>Population sequencing reveals clonal diversity and ancestral inbreeding in the grapevine cultivar Chardonnay.</title>
        <authorList>
            <person name="Roach M.J."/>
            <person name="Johnson D.L."/>
            <person name="Bohlmann J."/>
            <person name="van Vuuren H.J."/>
            <person name="Jones S.J."/>
            <person name="Pretorius I.S."/>
            <person name="Schmidt S.A."/>
            <person name="Borneman A.R."/>
        </authorList>
    </citation>
    <scope>NUCLEOTIDE SEQUENCE [LARGE SCALE GENOMIC DNA]</scope>
    <source>
        <strain evidence="3">cv. Chardonnay</strain>
        <tissue evidence="2">Leaf</tissue>
    </source>
</reference>
<proteinExistence type="predicted"/>
<dbReference type="Proteomes" id="UP000288805">
    <property type="component" value="Unassembled WGS sequence"/>
</dbReference>
<dbReference type="AlphaFoldDB" id="A0A438BX76"/>
<sequence>MNPKSNYKRVKQKEEKHSSQATTKDEEDVEEEKPSEEDDDLALITRKLNKYMRGERFRGKKFTSRRNPQEGNPHHMSESEESSEEEKEKEVANMCFMAIDDLDEVQGWRSGKLYHDALPVTAPSCTEDVMIALSLLRNLHYKGQLSTTEPFFTIEHYKNPTVIEHGEDIVSSLTNSLSLSLSLSKGF</sequence>
<protein>
    <submittedName>
        <fullName evidence="2">Uncharacterized protein</fullName>
    </submittedName>
</protein>
<dbReference type="EMBL" id="QGNW01002598">
    <property type="protein sequence ID" value="RVW15606.1"/>
    <property type="molecule type" value="Genomic_DNA"/>
</dbReference>
<feature type="compositionally biased region" description="Basic residues" evidence="1">
    <location>
        <begin position="1"/>
        <end position="11"/>
    </location>
</feature>
<gene>
    <name evidence="2" type="ORF">CK203_077674</name>
</gene>
<organism evidence="2 3">
    <name type="scientific">Vitis vinifera</name>
    <name type="common">Grape</name>
    <dbReference type="NCBI Taxonomy" id="29760"/>
    <lineage>
        <taxon>Eukaryota</taxon>
        <taxon>Viridiplantae</taxon>
        <taxon>Streptophyta</taxon>
        <taxon>Embryophyta</taxon>
        <taxon>Tracheophyta</taxon>
        <taxon>Spermatophyta</taxon>
        <taxon>Magnoliopsida</taxon>
        <taxon>eudicotyledons</taxon>
        <taxon>Gunneridae</taxon>
        <taxon>Pentapetalae</taxon>
        <taxon>rosids</taxon>
        <taxon>Vitales</taxon>
        <taxon>Vitaceae</taxon>
        <taxon>Viteae</taxon>
        <taxon>Vitis</taxon>
    </lineage>
</organism>
<feature type="compositionally biased region" description="Acidic residues" evidence="1">
    <location>
        <begin position="25"/>
        <end position="41"/>
    </location>
</feature>
<comment type="caution">
    <text evidence="2">The sequence shown here is derived from an EMBL/GenBank/DDBJ whole genome shotgun (WGS) entry which is preliminary data.</text>
</comment>
<evidence type="ECO:0000256" key="1">
    <source>
        <dbReference type="SAM" id="MobiDB-lite"/>
    </source>
</evidence>
<accession>A0A438BX76</accession>
<name>A0A438BX76_VITVI</name>